<keyword evidence="6" id="KW-1185">Reference proteome</keyword>
<name>A0A6J4E8K3_9PSED</name>
<organism evidence="3 5">
    <name type="scientific">Pseudomonas tohonis</name>
    <dbReference type="NCBI Taxonomy" id="2725477"/>
    <lineage>
        <taxon>Bacteria</taxon>
        <taxon>Pseudomonadati</taxon>
        <taxon>Pseudomonadota</taxon>
        <taxon>Gammaproteobacteria</taxon>
        <taxon>Pseudomonadales</taxon>
        <taxon>Pseudomonadaceae</taxon>
        <taxon>Pseudomonas</taxon>
    </lineage>
</organism>
<evidence type="ECO:0000256" key="2">
    <source>
        <dbReference type="ARBA" id="ARBA00023002"/>
    </source>
</evidence>
<dbReference type="SUPFAM" id="SSF51735">
    <property type="entry name" value="NAD(P)-binding Rossmann-fold domains"/>
    <property type="match status" value="1"/>
</dbReference>
<dbReference type="KEGG" id="ptw:TUM18999_37370"/>
<dbReference type="RefSeq" id="WP_197970199.1">
    <property type="nucleotide sequence ID" value="NZ_AP023189.1"/>
</dbReference>
<evidence type="ECO:0000256" key="1">
    <source>
        <dbReference type="ARBA" id="ARBA00006484"/>
    </source>
</evidence>
<dbReference type="EMBL" id="BQKM01000011">
    <property type="protein sequence ID" value="GJN54447.1"/>
    <property type="molecule type" value="Genomic_DNA"/>
</dbReference>
<dbReference type="PANTHER" id="PTHR43477">
    <property type="entry name" value="DIHYDROANTICAPSIN 7-DEHYDROGENASE"/>
    <property type="match status" value="1"/>
</dbReference>
<dbReference type="Proteomes" id="UP000509383">
    <property type="component" value="Chromosome"/>
</dbReference>
<keyword evidence="2" id="KW-0560">Oxidoreductase</keyword>
<sequence length="280" mass="29178">MSAFTSMRMDLAASLGGRRVFLTGGLGGIGRATVDAFLAHGAKVAFTYAAGVESPAQAEELVRIAPDRLSAHSLDLRCASSIAGSLEDARQRWGMLDILVNNAAVGAATVRAYAEDSAAQDSSLLQINADGALKVCQGFLAQAVGDNEHGAFKLINISSVGGGIQVFPGFRLADGMSKAAVAFLTRQLAAEQVRGKVDVFALCPGATATPMFFASTLSAMSEDARRRYIAGLPKGRLIEPVEIAHLILFLASDHSRPLHGAVIDASMGLGVRPGLQEPSI</sequence>
<evidence type="ECO:0000313" key="6">
    <source>
        <dbReference type="Proteomes" id="UP001054892"/>
    </source>
</evidence>
<dbReference type="PRINTS" id="PR00081">
    <property type="entry name" value="GDHRDH"/>
</dbReference>
<dbReference type="Gene3D" id="3.40.50.720">
    <property type="entry name" value="NAD(P)-binding Rossmann-like Domain"/>
    <property type="match status" value="1"/>
</dbReference>
<gene>
    <name evidence="3" type="primary">ucpA</name>
    <name evidence="3" type="ORF">TUM18999_37370</name>
    <name evidence="4" type="ORF">TUM20286_41990</name>
</gene>
<dbReference type="GO" id="GO:0016491">
    <property type="term" value="F:oxidoreductase activity"/>
    <property type="evidence" value="ECO:0007669"/>
    <property type="project" value="UniProtKB-KW"/>
</dbReference>
<proteinExistence type="inferred from homology"/>
<dbReference type="EMBL" id="AP023189">
    <property type="protein sequence ID" value="BCG25546.1"/>
    <property type="molecule type" value="Genomic_DNA"/>
</dbReference>
<evidence type="ECO:0000313" key="4">
    <source>
        <dbReference type="EMBL" id="GJN54447.1"/>
    </source>
</evidence>
<dbReference type="Pfam" id="PF13561">
    <property type="entry name" value="adh_short_C2"/>
    <property type="match status" value="1"/>
</dbReference>
<reference evidence="3 5" key="1">
    <citation type="submission" date="2020-05" db="EMBL/GenBank/DDBJ databases">
        <title>Characterization of novel class B3 metallo-beta-lactamase from novel Pseudomonas species.</title>
        <authorList>
            <person name="Yamada K."/>
            <person name="Aoki K."/>
            <person name="Ishii Y."/>
        </authorList>
    </citation>
    <scope>NUCLEOTIDE SEQUENCE [LARGE SCALE GENOMIC DNA]</scope>
    <source>
        <strain evidence="3 5">TUM18999</strain>
        <strain evidence="4 6">TUM20286</strain>
    </source>
</reference>
<dbReference type="InterPro" id="IPR036291">
    <property type="entry name" value="NAD(P)-bd_dom_sf"/>
</dbReference>
<dbReference type="InterPro" id="IPR051122">
    <property type="entry name" value="SDR_DHRS6-like"/>
</dbReference>
<protein>
    <submittedName>
        <fullName evidence="3">Alcohol dehydrogenase</fullName>
    </submittedName>
</protein>
<dbReference type="PANTHER" id="PTHR43477:SF1">
    <property type="entry name" value="DIHYDROANTICAPSIN 7-DEHYDROGENASE"/>
    <property type="match status" value="1"/>
</dbReference>
<dbReference type="InterPro" id="IPR002347">
    <property type="entry name" value="SDR_fam"/>
</dbReference>
<dbReference type="AlphaFoldDB" id="A0A6J4E8K3"/>
<evidence type="ECO:0000313" key="5">
    <source>
        <dbReference type="Proteomes" id="UP000509383"/>
    </source>
</evidence>
<dbReference type="CDD" id="cd05233">
    <property type="entry name" value="SDR_c"/>
    <property type="match status" value="1"/>
</dbReference>
<evidence type="ECO:0000313" key="3">
    <source>
        <dbReference type="EMBL" id="BCG25546.1"/>
    </source>
</evidence>
<dbReference type="PRINTS" id="PR00080">
    <property type="entry name" value="SDRFAMILY"/>
</dbReference>
<dbReference type="Proteomes" id="UP001054892">
    <property type="component" value="Unassembled WGS sequence"/>
</dbReference>
<comment type="similarity">
    <text evidence="1">Belongs to the short-chain dehydrogenases/reductases (SDR) family.</text>
</comment>
<accession>A0A6J4E8K3</accession>